<keyword evidence="2" id="KW-0472">Membrane</keyword>
<keyword evidence="4" id="KW-1185">Reference proteome</keyword>
<sequence>MVRRPVALVAAVVLAAEAVGFALLNWFLGEVVDNQRMSLAGLDPDAMSLGSVALGVVFGLYLLTCAVVLLVAGVRDRAPGRFSRVLLIVCAVVHAVLGAVTVGLVGWAAFAFLMLVLGLVVLALIGYGTDRGTAESGAGEPSGSAPRTAPGAGPA</sequence>
<dbReference type="EMBL" id="WHPN01000353">
    <property type="protein sequence ID" value="KAF4406688.1"/>
    <property type="molecule type" value="Genomic_DNA"/>
</dbReference>
<comment type="caution">
    <text evidence="3">The sequence shown here is derived from an EMBL/GenBank/DDBJ whole genome shotgun (WGS) entry which is preliminary data.</text>
</comment>
<gene>
    <name evidence="3" type="ORF">GCU69_23670</name>
</gene>
<evidence type="ECO:0008006" key="5">
    <source>
        <dbReference type="Google" id="ProtNLM"/>
    </source>
</evidence>
<evidence type="ECO:0000256" key="1">
    <source>
        <dbReference type="SAM" id="MobiDB-lite"/>
    </source>
</evidence>
<feature type="region of interest" description="Disordered" evidence="1">
    <location>
        <begin position="133"/>
        <end position="155"/>
    </location>
</feature>
<reference evidence="3 4" key="1">
    <citation type="submission" date="2019-10" db="EMBL/GenBank/DDBJ databases">
        <title>Streptomyces tenebrisbrunneis sp.nov., an endogenous actinomycete isolated from of Lycium ruthenicum.</title>
        <authorList>
            <person name="Ma L."/>
        </authorList>
    </citation>
    <scope>NUCLEOTIDE SEQUENCE [LARGE SCALE GENOMIC DNA]</scope>
    <source>
        <strain evidence="3 4">TRM 66187</strain>
    </source>
</reference>
<feature type="transmembrane region" description="Helical" evidence="2">
    <location>
        <begin position="85"/>
        <end position="102"/>
    </location>
</feature>
<evidence type="ECO:0000256" key="2">
    <source>
        <dbReference type="SAM" id="Phobius"/>
    </source>
</evidence>
<feature type="transmembrane region" description="Helical" evidence="2">
    <location>
        <begin position="108"/>
        <end position="127"/>
    </location>
</feature>
<evidence type="ECO:0000313" key="4">
    <source>
        <dbReference type="Proteomes" id="UP000621266"/>
    </source>
</evidence>
<accession>A0ABQ7FHG2</accession>
<dbReference type="Proteomes" id="UP000621266">
    <property type="component" value="Unassembled WGS sequence"/>
</dbReference>
<keyword evidence="2" id="KW-0812">Transmembrane</keyword>
<evidence type="ECO:0000313" key="3">
    <source>
        <dbReference type="EMBL" id="KAF4406688.1"/>
    </source>
</evidence>
<protein>
    <recommendedName>
        <fullName evidence="5">Integral membrane protein</fullName>
    </recommendedName>
</protein>
<keyword evidence="2" id="KW-1133">Transmembrane helix</keyword>
<name>A0ABQ7FHG2_9ACTN</name>
<feature type="transmembrane region" description="Helical" evidence="2">
    <location>
        <begin position="46"/>
        <end position="73"/>
    </location>
</feature>
<organism evidence="3 4">
    <name type="scientific">Streptomyces lycii</name>
    <dbReference type="NCBI Taxonomy" id="2654337"/>
    <lineage>
        <taxon>Bacteria</taxon>
        <taxon>Bacillati</taxon>
        <taxon>Actinomycetota</taxon>
        <taxon>Actinomycetes</taxon>
        <taxon>Kitasatosporales</taxon>
        <taxon>Streptomycetaceae</taxon>
        <taxon>Streptomyces</taxon>
    </lineage>
</organism>
<proteinExistence type="predicted"/>
<dbReference type="RefSeq" id="WP_156207095.1">
    <property type="nucleotide sequence ID" value="NZ_WHPN01000353.1"/>
</dbReference>